<dbReference type="OrthoDB" id="2447971at2759"/>
<dbReference type="Proteomes" id="UP000726737">
    <property type="component" value="Unassembled WGS sequence"/>
</dbReference>
<reference evidence="2" key="1">
    <citation type="journal article" date="2020" name="Fungal Divers.">
        <title>Resolving the Mortierellaceae phylogeny through synthesis of multi-gene phylogenetics and phylogenomics.</title>
        <authorList>
            <person name="Vandepol N."/>
            <person name="Liber J."/>
            <person name="Desiro A."/>
            <person name="Na H."/>
            <person name="Kennedy M."/>
            <person name="Barry K."/>
            <person name="Grigoriev I.V."/>
            <person name="Miller A.N."/>
            <person name="O'Donnell K."/>
            <person name="Stajich J.E."/>
            <person name="Bonito G."/>
        </authorList>
    </citation>
    <scope>NUCLEOTIDE SEQUENCE</scope>
    <source>
        <strain evidence="2">KOD948</strain>
    </source>
</reference>
<feature type="compositionally biased region" description="Polar residues" evidence="1">
    <location>
        <begin position="65"/>
        <end position="76"/>
    </location>
</feature>
<evidence type="ECO:0000313" key="2">
    <source>
        <dbReference type="EMBL" id="KAG0248659.1"/>
    </source>
</evidence>
<protein>
    <submittedName>
        <fullName evidence="2">Uncharacterized protein</fullName>
    </submittedName>
</protein>
<feature type="compositionally biased region" description="Basic and acidic residues" evidence="1">
    <location>
        <begin position="89"/>
        <end position="103"/>
    </location>
</feature>
<dbReference type="AlphaFoldDB" id="A0A9P6TW84"/>
<gene>
    <name evidence="2" type="ORF">BG011_010031</name>
</gene>
<organism evidence="2 3">
    <name type="scientific">Mortierella polycephala</name>
    <dbReference type="NCBI Taxonomy" id="41804"/>
    <lineage>
        <taxon>Eukaryota</taxon>
        <taxon>Fungi</taxon>
        <taxon>Fungi incertae sedis</taxon>
        <taxon>Mucoromycota</taxon>
        <taxon>Mortierellomycotina</taxon>
        <taxon>Mortierellomycetes</taxon>
        <taxon>Mortierellales</taxon>
        <taxon>Mortierellaceae</taxon>
        <taxon>Mortierella</taxon>
    </lineage>
</organism>
<keyword evidence="3" id="KW-1185">Reference proteome</keyword>
<comment type="caution">
    <text evidence="2">The sequence shown here is derived from an EMBL/GenBank/DDBJ whole genome shotgun (WGS) entry which is preliminary data.</text>
</comment>
<feature type="compositionally biased region" description="Basic residues" evidence="1">
    <location>
        <begin position="79"/>
        <end position="88"/>
    </location>
</feature>
<feature type="compositionally biased region" description="Low complexity" evidence="1">
    <location>
        <begin position="17"/>
        <end position="32"/>
    </location>
</feature>
<evidence type="ECO:0000313" key="3">
    <source>
        <dbReference type="Proteomes" id="UP000726737"/>
    </source>
</evidence>
<feature type="region of interest" description="Disordered" evidence="1">
    <location>
        <begin position="1"/>
        <end position="115"/>
    </location>
</feature>
<evidence type="ECO:0000256" key="1">
    <source>
        <dbReference type="SAM" id="MobiDB-lite"/>
    </source>
</evidence>
<name>A0A9P6TW84_9FUNG</name>
<accession>A0A9P6TW84</accession>
<dbReference type="EMBL" id="JAAAJA010000946">
    <property type="protein sequence ID" value="KAG0248659.1"/>
    <property type="molecule type" value="Genomic_DNA"/>
</dbReference>
<sequence length="115" mass="12994">MTGSTPQKESFMHRIFPSTTSSKPSPSQSRSSSTKKKSKKPQTTPFMRRFRQTPPPSTMDKLQAKLSTSPDSSPTSVAARKRKAKQAKAKKDTEKKKYAEKKKSTSLSTLFFRRH</sequence>
<proteinExistence type="predicted"/>